<evidence type="ECO:0000256" key="8">
    <source>
        <dbReference type="PIRSR" id="PIRSR611284-2"/>
    </source>
</evidence>
<dbReference type="InterPro" id="IPR036291">
    <property type="entry name" value="NAD(P)-bd_dom_sf"/>
</dbReference>
<keyword evidence="8 9" id="KW-0521">NADP</keyword>
<feature type="active site" description="Proton acceptor" evidence="7">
    <location>
        <position position="155"/>
    </location>
</feature>
<dbReference type="GO" id="GO:0008202">
    <property type="term" value="P:steroid metabolic process"/>
    <property type="evidence" value="ECO:0007669"/>
    <property type="project" value="UniProtKB-KW"/>
</dbReference>
<dbReference type="FunFam" id="3.40.50.720:FF:000173">
    <property type="entry name" value="3-oxoacyl-[acyl-carrier protein] reductase"/>
    <property type="match status" value="1"/>
</dbReference>
<dbReference type="EMBL" id="PXYT01000002">
    <property type="protein sequence ID" value="PSR31500.1"/>
    <property type="molecule type" value="Genomic_DNA"/>
</dbReference>
<feature type="domain" description="Ketoreductase" evidence="10">
    <location>
        <begin position="6"/>
        <end position="190"/>
    </location>
</feature>
<dbReference type="EC" id="1.1.1.100" evidence="3 9"/>
<accession>A0A2T2XAK4</accession>
<comment type="function">
    <text evidence="9">Catalyzes the NADPH-dependent reduction of beta-ketoacyl-ACP substrates to beta-hydroxyacyl-ACP products, the first reductive step in the elongation cycle of fatty acid biosynthesis.</text>
</comment>
<dbReference type="PANTHER" id="PTHR42879">
    <property type="entry name" value="3-OXOACYL-(ACYL-CARRIER-PROTEIN) REDUCTASE"/>
    <property type="match status" value="1"/>
</dbReference>
<feature type="binding site" evidence="8">
    <location>
        <position position="188"/>
    </location>
    <ligand>
        <name>NADP(+)</name>
        <dbReference type="ChEBI" id="CHEBI:58349"/>
    </ligand>
</feature>
<feature type="binding site" evidence="8">
    <location>
        <begin position="155"/>
        <end position="159"/>
    </location>
    <ligand>
        <name>NADP(+)</name>
        <dbReference type="ChEBI" id="CHEBI:58349"/>
    </ligand>
</feature>
<dbReference type="PRINTS" id="PR00081">
    <property type="entry name" value="GDHRDH"/>
</dbReference>
<organism evidence="11 12">
    <name type="scientific">Sulfobacillus benefaciens</name>
    <dbReference type="NCBI Taxonomy" id="453960"/>
    <lineage>
        <taxon>Bacteria</taxon>
        <taxon>Bacillati</taxon>
        <taxon>Bacillota</taxon>
        <taxon>Clostridia</taxon>
        <taxon>Eubacteriales</taxon>
        <taxon>Clostridiales Family XVII. Incertae Sedis</taxon>
        <taxon>Sulfobacillus</taxon>
    </lineage>
</organism>
<comment type="subunit">
    <text evidence="9">Homotetramer.</text>
</comment>
<dbReference type="Pfam" id="PF13561">
    <property type="entry name" value="adh_short_C2"/>
    <property type="match status" value="1"/>
</dbReference>
<dbReference type="UniPathway" id="UPA00094"/>
<dbReference type="InterPro" id="IPR057326">
    <property type="entry name" value="KR_dom"/>
</dbReference>
<evidence type="ECO:0000313" key="11">
    <source>
        <dbReference type="EMBL" id="PSR31500.1"/>
    </source>
</evidence>
<evidence type="ECO:0000256" key="4">
    <source>
        <dbReference type="ARBA" id="ARBA00023002"/>
    </source>
</evidence>
<evidence type="ECO:0000256" key="9">
    <source>
        <dbReference type="RuleBase" id="RU366074"/>
    </source>
</evidence>
<dbReference type="GO" id="GO:0051287">
    <property type="term" value="F:NAD binding"/>
    <property type="evidence" value="ECO:0007669"/>
    <property type="project" value="UniProtKB-UniRule"/>
</dbReference>
<sequence length="246" mass="26422">MPWDQRVALVTGASRGIGRAIALKLAQQGVTVAVNYRGNNAAAQETQDIIRSQGGHCALYPADISNVDDAQNLVNSVVQEWGHLDILVNNAGITRDTLLLRMRNDDWEQVIATNLTGVFACTRAALRPMLKQKFGRIVTISSVAGILGNAGQANYAAAKAGVIGFTRSVAREVASRQITANVVAPGIIETELSQRMKPDAYEELVRQVPLGRAGRPEDVADAVWFLVQADYITGQTLIVDGGLVMD</sequence>
<proteinExistence type="inferred from homology"/>
<keyword evidence="9" id="KW-0276">Fatty acid metabolism</keyword>
<evidence type="ECO:0000256" key="6">
    <source>
        <dbReference type="ARBA" id="ARBA00048508"/>
    </source>
</evidence>
<evidence type="ECO:0000313" key="12">
    <source>
        <dbReference type="Proteomes" id="UP000242699"/>
    </source>
</evidence>
<dbReference type="PANTHER" id="PTHR42879:SF2">
    <property type="entry name" value="3-OXOACYL-[ACYL-CARRIER-PROTEIN] REDUCTASE FABG"/>
    <property type="match status" value="1"/>
</dbReference>
<dbReference type="SMART" id="SM00822">
    <property type="entry name" value="PKS_KR"/>
    <property type="match status" value="1"/>
</dbReference>
<dbReference type="NCBIfam" id="NF009466">
    <property type="entry name" value="PRK12826.1-2"/>
    <property type="match status" value="1"/>
</dbReference>
<evidence type="ECO:0000256" key="7">
    <source>
        <dbReference type="PIRSR" id="PIRSR611284-1"/>
    </source>
</evidence>
<dbReference type="SUPFAM" id="SSF51735">
    <property type="entry name" value="NAD(P)-binding Rossmann-fold domains"/>
    <property type="match status" value="1"/>
</dbReference>
<dbReference type="InterPro" id="IPR011284">
    <property type="entry name" value="3oxo_ACP_reduc"/>
</dbReference>
<name>A0A2T2XAK4_9FIRM</name>
<feature type="binding site" evidence="8">
    <location>
        <position position="90"/>
    </location>
    <ligand>
        <name>NADP(+)</name>
        <dbReference type="ChEBI" id="CHEBI:58349"/>
    </ligand>
</feature>
<dbReference type="PRINTS" id="PR00080">
    <property type="entry name" value="SDRFAMILY"/>
</dbReference>
<keyword evidence="9" id="KW-0444">Lipid biosynthesis</keyword>
<evidence type="ECO:0000256" key="5">
    <source>
        <dbReference type="ARBA" id="ARBA00023221"/>
    </source>
</evidence>
<dbReference type="GO" id="GO:0004316">
    <property type="term" value="F:3-oxoacyl-[acyl-carrier-protein] reductase (NADPH) activity"/>
    <property type="evidence" value="ECO:0007669"/>
    <property type="project" value="UniProtKB-UniRule"/>
</dbReference>
<dbReference type="PROSITE" id="PS00061">
    <property type="entry name" value="ADH_SHORT"/>
    <property type="match status" value="1"/>
</dbReference>
<keyword evidence="9" id="KW-0443">Lipid metabolism</keyword>
<evidence type="ECO:0000259" key="10">
    <source>
        <dbReference type="SMART" id="SM00822"/>
    </source>
</evidence>
<dbReference type="InterPro" id="IPR050259">
    <property type="entry name" value="SDR"/>
</dbReference>
<evidence type="ECO:0000256" key="1">
    <source>
        <dbReference type="ARBA" id="ARBA00005194"/>
    </source>
</evidence>
<dbReference type="GO" id="GO:0006633">
    <property type="term" value="P:fatty acid biosynthetic process"/>
    <property type="evidence" value="ECO:0007669"/>
    <property type="project" value="UniProtKB-UniPathway"/>
</dbReference>
<evidence type="ECO:0000256" key="2">
    <source>
        <dbReference type="ARBA" id="ARBA00006484"/>
    </source>
</evidence>
<dbReference type="NCBIfam" id="NF005559">
    <property type="entry name" value="PRK07231.1"/>
    <property type="match status" value="1"/>
</dbReference>
<keyword evidence="9" id="KW-0275">Fatty acid biosynthesis</keyword>
<dbReference type="NCBIfam" id="TIGR01830">
    <property type="entry name" value="3oxo_ACP_reduc"/>
    <property type="match status" value="1"/>
</dbReference>
<gene>
    <name evidence="11" type="primary">fabG</name>
    <name evidence="11" type="ORF">C7B43_02050</name>
</gene>
<keyword evidence="4 9" id="KW-0560">Oxidoreductase</keyword>
<protein>
    <recommendedName>
        <fullName evidence="3 9">3-oxoacyl-[acyl-carrier-protein] reductase</fullName>
        <ecNumber evidence="3 9">1.1.1.100</ecNumber>
    </recommendedName>
</protein>
<dbReference type="Proteomes" id="UP000242699">
    <property type="component" value="Unassembled WGS sequence"/>
</dbReference>
<comment type="similarity">
    <text evidence="2 9">Belongs to the short-chain dehydrogenases/reductases (SDR) family.</text>
</comment>
<reference evidence="11 12" key="1">
    <citation type="journal article" date="2014" name="BMC Genomics">
        <title>Comparison of environmental and isolate Sulfobacillus genomes reveals diverse carbon, sulfur, nitrogen, and hydrogen metabolisms.</title>
        <authorList>
            <person name="Justice N.B."/>
            <person name="Norman A."/>
            <person name="Brown C.T."/>
            <person name="Singh A."/>
            <person name="Thomas B.C."/>
            <person name="Banfield J.F."/>
        </authorList>
    </citation>
    <scope>NUCLEOTIDE SEQUENCE [LARGE SCALE GENOMIC DNA]</scope>
    <source>
        <strain evidence="11">AMDSBA1</strain>
    </source>
</reference>
<dbReference type="Gene3D" id="3.40.50.720">
    <property type="entry name" value="NAD(P)-binding Rossmann-like Domain"/>
    <property type="match status" value="1"/>
</dbReference>
<dbReference type="AlphaFoldDB" id="A0A2T2XAK4"/>
<keyword evidence="5" id="KW-0753">Steroid metabolism</keyword>
<dbReference type="CDD" id="cd05333">
    <property type="entry name" value="BKR_SDR_c"/>
    <property type="match status" value="1"/>
</dbReference>
<comment type="catalytic activity">
    <reaction evidence="6 9">
        <text>a (3R)-hydroxyacyl-[ACP] + NADP(+) = a 3-oxoacyl-[ACP] + NADPH + H(+)</text>
        <dbReference type="Rhea" id="RHEA:17397"/>
        <dbReference type="Rhea" id="RHEA-COMP:9916"/>
        <dbReference type="Rhea" id="RHEA-COMP:9945"/>
        <dbReference type="ChEBI" id="CHEBI:15378"/>
        <dbReference type="ChEBI" id="CHEBI:57783"/>
        <dbReference type="ChEBI" id="CHEBI:58349"/>
        <dbReference type="ChEBI" id="CHEBI:78776"/>
        <dbReference type="ChEBI" id="CHEBI:78827"/>
        <dbReference type="EC" id="1.1.1.100"/>
    </reaction>
</comment>
<feature type="binding site" evidence="8">
    <location>
        <begin position="12"/>
        <end position="15"/>
    </location>
    <ligand>
        <name>NADP(+)</name>
        <dbReference type="ChEBI" id="CHEBI:58349"/>
    </ligand>
</feature>
<comment type="caution">
    <text evidence="11">The sequence shown here is derived from an EMBL/GenBank/DDBJ whole genome shotgun (WGS) entry which is preliminary data.</text>
</comment>
<evidence type="ECO:0000256" key="3">
    <source>
        <dbReference type="ARBA" id="ARBA00012948"/>
    </source>
</evidence>
<dbReference type="InterPro" id="IPR020904">
    <property type="entry name" value="Sc_DH/Rdtase_CS"/>
</dbReference>
<dbReference type="InterPro" id="IPR002347">
    <property type="entry name" value="SDR_fam"/>
</dbReference>
<comment type="pathway">
    <text evidence="1 9">Lipid metabolism; fatty acid biosynthesis.</text>
</comment>